<dbReference type="PANTHER" id="PTHR33376">
    <property type="match status" value="1"/>
</dbReference>
<evidence type="ECO:0000313" key="2">
    <source>
        <dbReference type="EMBL" id="SVA14696.1"/>
    </source>
</evidence>
<reference evidence="2" key="1">
    <citation type="submission" date="2018-05" db="EMBL/GenBank/DDBJ databases">
        <authorList>
            <person name="Lanie J.A."/>
            <person name="Ng W.-L."/>
            <person name="Kazmierczak K.M."/>
            <person name="Andrzejewski T.M."/>
            <person name="Davidsen T.M."/>
            <person name="Wayne K.J."/>
            <person name="Tettelin H."/>
            <person name="Glass J.I."/>
            <person name="Rusch D."/>
            <person name="Podicherti R."/>
            <person name="Tsui H.-C.T."/>
            <person name="Winkler M.E."/>
        </authorList>
    </citation>
    <scope>NUCLEOTIDE SEQUENCE</scope>
</reference>
<dbReference type="InterPro" id="IPR026289">
    <property type="entry name" value="SBP_TakP-like"/>
</dbReference>
<proteinExistence type="predicted"/>
<dbReference type="InterPro" id="IPR038404">
    <property type="entry name" value="TRAP_DctP_sf"/>
</dbReference>
<dbReference type="GO" id="GO:0031317">
    <property type="term" value="C:tripartite ATP-independent periplasmic transporter complex"/>
    <property type="evidence" value="ECO:0007669"/>
    <property type="project" value="InterPro"/>
</dbReference>
<gene>
    <name evidence="2" type="ORF">METZ01_LOCUS67550</name>
</gene>
<dbReference type="CDD" id="cd13604">
    <property type="entry name" value="PBP2_TRAP_ketoacid_lactate_like"/>
    <property type="match status" value="1"/>
</dbReference>
<name>A0A381TEZ2_9ZZZZ</name>
<dbReference type="PANTHER" id="PTHR33376:SF5">
    <property type="entry name" value="EXTRACYTOPLASMIC SOLUTE RECEPTOR PROTEIN"/>
    <property type="match status" value="1"/>
</dbReference>
<keyword evidence="1" id="KW-0732">Signal</keyword>
<dbReference type="PROSITE" id="PS51257">
    <property type="entry name" value="PROKAR_LIPOPROTEIN"/>
    <property type="match status" value="1"/>
</dbReference>
<dbReference type="InterPro" id="IPR018389">
    <property type="entry name" value="DctP_fam"/>
</dbReference>
<organism evidence="2">
    <name type="scientific">marine metagenome</name>
    <dbReference type="NCBI Taxonomy" id="408172"/>
    <lineage>
        <taxon>unclassified sequences</taxon>
        <taxon>metagenomes</taxon>
        <taxon>ecological metagenomes</taxon>
    </lineage>
</organism>
<dbReference type="GO" id="GO:0055085">
    <property type="term" value="P:transmembrane transport"/>
    <property type="evidence" value="ECO:0007669"/>
    <property type="project" value="InterPro"/>
</dbReference>
<evidence type="ECO:0000256" key="1">
    <source>
        <dbReference type="ARBA" id="ARBA00022729"/>
    </source>
</evidence>
<accession>A0A381TEZ2</accession>
<dbReference type="AlphaFoldDB" id="A0A381TEZ2"/>
<dbReference type="Pfam" id="PF03480">
    <property type="entry name" value="DctP"/>
    <property type="match status" value="1"/>
</dbReference>
<dbReference type="Gene3D" id="3.40.190.170">
    <property type="entry name" value="Bacterial extracellular solute-binding protein, family 7"/>
    <property type="match status" value="1"/>
</dbReference>
<evidence type="ECO:0008006" key="3">
    <source>
        <dbReference type="Google" id="ProtNLM"/>
    </source>
</evidence>
<sequence>MKVSHKLFGLISVAMFSLFVLTACANETEEETVAETPVELKVPVAFGTNLPSLGDGILYISERIESLSGGSLTMTVYEPGKLVAANEILDSVSTGKINAGYATAGYWVGKMPAAPLFSAVPFGPDAAEYLAWLYYDDGMDLYQQMYDDAGYNVHVLLAAIIPPETSGWFADEINSTDDLDGLRMRFFGLGAEVMQKFGVQTSLLPGGEIFAALEKGAIDATEFSLPVVDQRLGFHKLVKHNYFPGWHQQATTFELLINKDVWNGMSERQRMTLEVIAKASVADSFAHGEALEGAEIKRNVTEFGVTNHYWSDEMLAEYKAAWLEVVEEQKADPFFKKVWDDFSAFDEEYKYWSSIGYLPRPEPPN</sequence>
<dbReference type="Gene3D" id="3.40.190.10">
    <property type="entry name" value="Periplasmic binding protein-like II"/>
    <property type="match status" value="1"/>
</dbReference>
<protein>
    <recommendedName>
        <fullName evidence="3">C4-dicarboxylate ABC transporter</fullName>
    </recommendedName>
</protein>
<dbReference type="PIRSF" id="PIRSF039026">
    <property type="entry name" value="SiaP"/>
    <property type="match status" value="1"/>
</dbReference>
<dbReference type="EMBL" id="UINC01004490">
    <property type="protein sequence ID" value="SVA14696.1"/>
    <property type="molecule type" value="Genomic_DNA"/>
</dbReference>